<dbReference type="Pfam" id="PF01925">
    <property type="entry name" value="TauE"/>
    <property type="match status" value="1"/>
</dbReference>
<evidence type="ECO:0000313" key="6">
    <source>
        <dbReference type="EMBL" id="SDE36321.1"/>
    </source>
</evidence>
<evidence type="ECO:0000256" key="1">
    <source>
        <dbReference type="ARBA" id="ARBA00004141"/>
    </source>
</evidence>
<feature type="transmembrane region" description="Helical" evidence="5">
    <location>
        <begin position="166"/>
        <end position="187"/>
    </location>
</feature>
<dbReference type="InterPro" id="IPR051598">
    <property type="entry name" value="TSUP/Inactive_protease-like"/>
</dbReference>
<dbReference type="AlphaFoldDB" id="A0A1G7CAJ1"/>
<gene>
    <name evidence="6" type="ORF">SAMN04488071_2723</name>
</gene>
<feature type="transmembrane region" description="Helical" evidence="5">
    <location>
        <begin position="55"/>
        <end position="80"/>
    </location>
</feature>
<evidence type="ECO:0000256" key="5">
    <source>
        <dbReference type="RuleBase" id="RU363041"/>
    </source>
</evidence>
<evidence type="ECO:0000256" key="4">
    <source>
        <dbReference type="ARBA" id="ARBA00023136"/>
    </source>
</evidence>
<organism evidence="6 7">
    <name type="scientific">Kordiimonas lacus</name>
    <dbReference type="NCBI Taxonomy" id="637679"/>
    <lineage>
        <taxon>Bacteria</taxon>
        <taxon>Pseudomonadati</taxon>
        <taxon>Pseudomonadota</taxon>
        <taxon>Alphaproteobacteria</taxon>
        <taxon>Kordiimonadales</taxon>
        <taxon>Kordiimonadaceae</taxon>
        <taxon>Kordiimonas</taxon>
    </lineage>
</organism>
<accession>A0A1G7CAJ1</accession>
<keyword evidence="3 5" id="KW-1133">Transmembrane helix</keyword>
<keyword evidence="5" id="KW-1003">Cell membrane</keyword>
<feature type="transmembrane region" description="Helical" evidence="5">
    <location>
        <begin position="92"/>
        <end position="116"/>
    </location>
</feature>
<feature type="transmembrane region" description="Helical" evidence="5">
    <location>
        <begin position="21"/>
        <end position="43"/>
    </location>
</feature>
<keyword evidence="7" id="KW-1185">Reference proteome</keyword>
<dbReference type="GO" id="GO:0005886">
    <property type="term" value="C:plasma membrane"/>
    <property type="evidence" value="ECO:0007669"/>
    <property type="project" value="UniProtKB-SubCell"/>
</dbReference>
<dbReference type="InterPro" id="IPR002781">
    <property type="entry name" value="TM_pro_TauE-like"/>
</dbReference>
<comment type="similarity">
    <text evidence="5">Belongs to the 4-toluene sulfonate uptake permease (TSUP) (TC 2.A.102) family.</text>
</comment>
<feature type="transmembrane region" description="Helical" evidence="5">
    <location>
        <begin position="136"/>
        <end position="154"/>
    </location>
</feature>
<evidence type="ECO:0000256" key="2">
    <source>
        <dbReference type="ARBA" id="ARBA00022692"/>
    </source>
</evidence>
<name>A0A1G7CAJ1_9PROT</name>
<evidence type="ECO:0000313" key="7">
    <source>
        <dbReference type="Proteomes" id="UP000183685"/>
    </source>
</evidence>
<protein>
    <recommendedName>
        <fullName evidence="5">Probable membrane transporter protein</fullName>
    </recommendedName>
</protein>
<proteinExistence type="inferred from homology"/>
<dbReference type="PANTHER" id="PTHR43701:SF2">
    <property type="entry name" value="MEMBRANE TRANSPORTER PROTEIN YJNA-RELATED"/>
    <property type="match status" value="1"/>
</dbReference>
<reference evidence="6 7" key="1">
    <citation type="submission" date="2016-10" db="EMBL/GenBank/DDBJ databases">
        <authorList>
            <person name="de Groot N.N."/>
        </authorList>
    </citation>
    <scope>NUCLEOTIDE SEQUENCE [LARGE SCALE GENOMIC DNA]</scope>
    <source>
        <strain evidence="6 7">CGMCC 1.9109</strain>
    </source>
</reference>
<comment type="subcellular location">
    <subcellularLocation>
        <location evidence="5">Cell membrane</location>
        <topology evidence="5">Multi-pass membrane protein</topology>
    </subcellularLocation>
    <subcellularLocation>
        <location evidence="1">Membrane</location>
        <topology evidence="1">Multi-pass membrane protein</topology>
    </subcellularLocation>
</comment>
<keyword evidence="2 5" id="KW-0812">Transmembrane</keyword>
<feature type="transmembrane region" description="Helical" evidence="5">
    <location>
        <begin position="271"/>
        <end position="289"/>
    </location>
</feature>
<dbReference type="PANTHER" id="PTHR43701">
    <property type="entry name" value="MEMBRANE TRANSPORTER PROTEIN MJ0441-RELATED"/>
    <property type="match status" value="1"/>
</dbReference>
<feature type="transmembrane region" description="Helical" evidence="5">
    <location>
        <begin position="207"/>
        <end position="232"/>
    </location>
</feature>
<evidence type="ECO:0000256" key="3">
    <source>
        <dbReference type="ARBA" id="ARBA00022989"/>
    </source>
</evidence>
<dbReference type="Proteomes" id="UP000183685">
    <property type="component" value="Unassembled WGS sequence"/>
</dbReference>
<feature type="transmembrane region" description="Helical" evidence="5">
    <location>
        <begin position="296"/>
        <end position="316"/>
    </location>
</feature>
<sequence>MDTSTSHTGTPAKRMPAKPRWLRRLTAGSAAVMVAAYGGLVMNTDHSALTALEGLFLYLVGFGAATIANSTGVGGGVVFLPAFEYLGAGGHIAIVAGQIVGMSFIIQSFGMSTGSLRWLHRIHDPRGTDTGVPPAVFLRMLGLVLACALPAMLITQSLHTSPPEAILWAFKTVSVALGLLVLITSWLGRGRLQNRSHPTRADYALLALLSVIGGIATAFFSVGVGELVALYLFTRNFPLITTAALAVIASAVSVLFGVWDHLLSGPQPWDILMYVIPGAITGGFIARPFAEMLGPVRLKVFAASWITLSSTYLLLIS</sequence>
<keyword evidence="4 5" id="KW-0472">Membrane</keyword>
<feature type="transmembrane region" description="Helical" evidence="5">
    <location>
        <begin position="239"/>
        <end position="259"/>
    </location>
</feature>
<dbReference type="EMBL" id="FNAK01000006">
    <property type="protein sequence ID" value="SDE36321.1"/>
    <property type="molecule type" value="Genomic_DNA"/>
</dbReference>
<dbReference type="STRING" id="637679.GCA_001550055_03198"/>